<feature type="domain" description="Histidine kinase" evidence="12">
    <location>
        <begin position="231"/>
        <end position="449"/>
    </location>
</feature>
<dbReference type="eggNOG" id="COG2770">
    <property type="taxonomic scope" value="Bacteria"/>
</dbReference>
<dbReference type="SMART" id="SM00388">
    <property type="entry name" value="HisKA"/>
    <property type="match status" value="1"/>
</dbReference>
<dbReference type="InterPro" id="IPR003594">
    <property type="entry name" value="HATPase_dom"/>
</dbReference>
<dbReference type="CDD" id="cd00082">
    <property type="entry name" value="HisKA"/>
    <property type="match status" value="1"/>
</dbReference>
<dbReference type="EC" id="2.7.13.3" evidence="3"/>
<dbReference type="InterPro" id="IPR005467">
    <property type="entry name" value="His_kinase_dom"/>
</dbReference>
<dbReference type="AlphaFoldDB" id="G8NQR7"/>
<dbReference type="Pfam" id="PF00512">
    <property type="entry name" value="HisKA"/>
    <property type="match status" value="1"/>
</dbReference>
<dbReference type="Pfam" id="PF00672">
    <property type="entry name" value="HAMP"/>
    <property type="match status" value="1"/>
</dbReference>
<dbReference type="PROSITE" id="PS50109">
    <property type="entry name" value="HIS_KIN"/>
    <property type="match status" value="1"/>
</dbReference>
<evidence type="ECO:0000256" key="1">
    <source>
        <dbReference type="ARBA" id="ARBA00000085"/>
    </source>
</evidence>
<dbReference type="SUPFAM" id="SSF158472">
    <property type="entry name" value="HAMP domain-like"/>
    <property type="match status" value="1"/>
</dbReference>
<evidence type="ECO:0000256" key="11">
    <source>
        <dbReference type="SAM" id="Phobius"/>
    </source>
</evidence>
<dbReference type="PANTHER" id="PTHR45436">
    <property type="entry name" value="SENSOR HISTIDINE KINASE YKOH"/>
    <property type="match status" value="1"/>
</dbReference>
<dbReference type="InterPro" id="IPR036097">
    <property type="entry name" value="HisK_dim/P_sf"/>
</dbReference>
<dbReference type="InterPro" id="IPR003660">
    <property type="entry name" value="HAMP_dom"/>
</dbReference>
<dbReference type="PROSITE" id="PS50885">
    <property type="entry name" value="HAMP"/>
    <property type="match status" value="1"/>
</dbReference>
<evidence type="ECO:0000256" key="9">
    <source>
        <dbReference type="ARBA" id="ARBA00023012"/>
    </source>
</evidence>
<dbReference type="InterPro" id="IPR004358">
    <property type="entry name" value="Sig_transdc_His_kin-like_C"/>
</dbReference>
<evidence type="ECO:0000256" key="6">
    <source>
        <dbReference type="ARBA" id="ARBA00022692"/>
    </source>
</evidence>
<dbReference type="SMART" id="SM00304">
    <property type="entry name" value="HAMP"/>
    <property type="match status" value="1"/>
</dbReference>
<proteinExistence type="predicted"/>
<dbReference type="GO" id="GO:0000155">
    <property type="term" value="F:phosphorelay sensor kinase activity"/>
    <property type="evidence" value="ECO:0007669"/>
    <property type="project" value="InterPro"/>
</dbReference>
<evidence type="ECO:0000256" key="5">
    <source>
        <dbReference type="ARBA" id="ARBA00022679"/>
    </source>
</evidence>
<dbReference type="KEGG" id="gma:AciX8_4099"/>
<feature type="transmembrane region" description="Helical" evidence="11">
    <location>
        <begin position="7"/>
        <end position="26"/>
    </location>
</feature>
<keyword evidence="7 14" id="KW-0418">Kinase</keyword>
<comment type="catalytic activity">
    <reaction evidence="1">
        <text>ATP + protein L-histidine = ADP + protein N-phospho-L-histidine.</text>
        <dbReference type="EC" id="2.7.13.3"/>
    </reaction>
</comment>
<keyword evidence="5" id="KW-0808">Transferase</keyword>
<dbReference type="CDD" id="cd06225">
    <property type="entry name" value="HAMP"/>
    <property type="match status" value="1"/>
</dbReference>
<comment type="subcellular location">
    <subcellularLocation>
        <location evidence="2">Membrane</location>
    </subcellularLocation>
</comment>
<dbReference type="HOGENOM" id="CLU_000445_89_27_0"/>
<name>G8NQR7_GRAMM</name>
<dbReference type="Gene3D" id="1.10.8.500">
    <property type="entry name" value="HAMP domain in histidine kinase"/>
    <property type="match status" value="1"/>
</dbReference>
<dbReference type="Proteomes" id="UP000007113">
    <property type="component" value="Chromosome"/>
</dbReference>
<evidence type="ECO:0000256" key="10">
    <source>
        <dbReference type="ARBA" id="ARBA00023136"/>
    </source>
</evidence>
<dbReference type="Pfam" id="PF02518">
    <property type="entry name" value="HATPase_c"/>
    <property type="match status" value="1"/>
</dbReference>
<evidence type="ECO:0000313" key="15">
    <source>
        <dbReference type="Proteomes" id="UP000007113"/>
    </source>
</evidence>
<keyword evidence="6 11" id="KW-0812">Transmembrane</keyword>
<dbReference type="eggNOG" id="COG2205">
    <property type="taxonomic scope" value="Bacteria"/>
</dbReference>
<protein>
    <recommendedName>
        <fullName evidence="3">histidine kinase</fullName>
        <ecNumber evidence="3">2.7.13.3</ecNumber>
    </recommendedName>
</protein>
<dbReference type="Gene3D" id="1.10.287.130">
    <property type="match status" value="1"/>
</dbReference>
<evidence type="ECO:0000256" key="2">
    <source>
        <dbReference type="ARBA" id="ARBA00004370"/>
    </source>
</evidence>
<evidence type="ECO:0000259" key="12">
    <source>
        <dbReference type="PROSITE" id="PS50109"/>
    </source>
</evidence>
<dbReference type="Gene3D" id="3.30.565.10">
    <property type="entry name" value="Histidine kinase-like ATPase, C-terminal domain"/>
    <property type="match status" value="1"/>
</dbReference>
<keyword evidence="10 11" id="KW-0472">Membrane</keyword>
<dbReference type="GO" id="GO:0005886">
    <property type="term" value="C:plasma membrane"/>
    <property type="evidence" value="ECO:0007669"/>
    <property type="project" value="TreeGrafter"/>
</dbReference>
<dbReference type="InterPro" id="IPR003661">
    <property type="entry name" value="HisK_dim/P_dom"/>
</dbReference>
<evidence type="ECO:0000256" key="8">
    <source>
        <dbReference type="ARBA" id="ARBA00022989"/>
    </source>
</evidence>
<evidence type="ECO:0000259" key="13">
    <source>
        <dbReference type="PROSITE" id="PS50885"/>
    </source>
</evidence>
<dbReference type="PANTHER" id="PTHR45436:SF5">
    <property type="entry name" value="SENSOR HISTIDINE KINASE TRCS"/>
    <property type="match status" value="1"/>
</dbReference>
<keyword evidence="8 11" id="KW-1133">Transmembrane helix</keyword>
<keyword evidence="4" id="KW-0597">Phosphoprotein</keyword>
<dbReference type="SUPFAM" id="SSF55874">
    <property type="entry name" value="ATPase domain of HSP90 chaperone/DNA topoisomerase II/histidine kinase"/>
    <property type="match status" value="1"/>
</dbReference>
<evidence type="ECO:0000256" key="4">
    <source>
        <dbReference type="ARBA" id="ARBA00022553"/>
    </source>
</evidence>
<dbReference type="SUPFAM" id="SSF47384">
    <property type="entry name" value="Homodimeric domain of signal transducing histidine kinase"/>
    <property type="match status" value="1"/>
</dbReference>
<evidence type="ECO:0000256" key="7">
    <source>
        <dbReference type="ARBA" id="ARBA00022777"/>
    </source>
</evidence>
<dbReference type="RefSeq" id="WP_014267251.1">
    <property type="nucleotide sequence ID" value="NC_016631.1"/>
</dbReference>
<reference evidence="14 15" key="1">
    <citation type="submission" date="2011-11" db="EMBL/GenBank/DDBJ databases">
        <title>Complete sequence of Granulicella mallensis MP5ACTX8.</title>
        <authorList>
            <consortium name="US DOE Joint Genome Institute"/>
            <person name="Lucas S."/>
            <person name="Copeland A."/>
            <person name="Lapidus A."/>
            <person name="Cheng J.-F."/>
            <person name="Goodwin L."/>
            <person name="Pitluck S."/>
            <person name="Peters L."/>
            <person name="Lu M."/>
            <person name="Detter J.C."/>
            <person name="Han C."/>
            <person name="Tapia R."/>
            <person name="Land M."/>
            <person name="Hauser L."/>
            <person name="Kyrpides N."/>
            <person name="Ivanova N."/>
            <person name="Mikhailova N."/>
            <person name="Pagani I."/>
            <person name="Rawat S."/>
            <person name="Mannisto M."/>
            <person name="Haggblom M."/>
            <person name="Woyke T."/>
        </authorList>
    </citation>
    <scope>NUCLEOTIDE SEQUENCE [LARGE SCALE GENOMIC DNA]</scope>
    <source>
        <strain evidence="15">ATCC BAA-1857 / DSM 23137 / MP5ACTX8</strain>
    </source>
</reference>
<keyword evidence="15" id="KW-1185">Reference proteome</keyword>
<accession>G8NQR7</accession>
<organism evidence="14 15">
    <name type="scientific">Granulicella mallensis (strain ATCC BAA-1857 / DSM 23137 / MP5ACTX8)</name>
    <dbReference type="NCBI Taxonomy" id="682795"/>
    <lineage>
        <taxon>Bacteria</taxon>
        <taxon>Pseudomonadati</taxon>
        <taxon>Acidobacteriota</taxon>
        <taxon>Terriglobia</taxon>
        <taxon>Terriglobales</taxon>
        <taxon>Acidobacteriaceae</taxon>
        <taxon>Granulicella</taxon>
    </lineage>
</organism>
<sequence length="459" mass="49751">MKIFIRIFVIFWLVTIAMIAISPFLLSSSSLPDDRLRTLPLTDLQTCAKSVLDRYLQAGSQELQQQKAACYSGVLLGPHGVPVAGFTGRKLSSMEIHLVVDVEGSRSVMTRSLFSKTYVALPADPDSTTPYIYLATVPLSKRAIVASQLNKLGRLLVVSGLFSCLVAAYFVRPIARLSHVAEQFGKGDLKTRAHPSLSERKDEIGELGKTFNQMAESIESLVERYRSFLAHASHELGSPLTRLNIALALAKRKAGPQLEHELGRIGYEADRLNGLVQELLLLARLESGNELTRDIELFDIAALVDEACADVSYEAKEFGKSILIVRGEPFQMQGYRDLLRRALDNVLRNGLRFAQAEGCVQVSYFQSSGSATGTILIQDDGPGIPPGQEEAIFEPFFTLPNKNSEAIAGGSGLGLAIARQAVLANRGVISAQQLSGKGLTLSIELPTAGETPSPPRATA</sequence>
<evidence type="ECO:0000313" key="14">
    <source>
        <dbReference type="EMBL" id="AEU38380.1"/>
    </source>
</evidence>
<dbReference type="InterPro" id="IPR050428">
    <property type="entry name" value="TCS_sensor_his_kinase"/>
</dbReference>
<dbReference type="EMBL" id="CP003130">
    <property type="protein sequence ID" value="AEU38380.1"/>
    <property type="molecule type" value="Genomic_DNA"/>
</dbReference>
<dbReference type="PRINTS" id="PR00344">
    <property type="entry name" value="BCTRLSENSOR"/>
</dbReference>
<evidence type="ECO:0000256" key="3">
    <source>
        <dbReference type="ARBA" id="ARBA00012438"/>
    </source>
</evidence>
<dbReference type="InterPro" id="IPR036890">
    <property type="entry name" value="HATPase_C_sf"/>
</dbReference>
<feature type="domain" description="HAMP" evidence="13">
    <location>
        <begin position="168"/>
        <end position="223"/>
    </location>
</feature>
<dbReference type="SMART" id="SM00387">
    <property type="entry name" value="HATPase_c"/>
    <property type="match status" value="1"/>
</dbReference>
<dbReference type="STRING" id="682795.AciX8_4099"/>
<keyword evidence="9" id="KW-0902">Two-component regulatory system</keyword>
<gene>
    <name evidence="14" type="ordered locus">AciX8_4099</name>
</gene>
<dbReference type="OrthoDB" id="9813151at2"/>